<dbReference type="Pfam" id="PF00617">
    <property type="entry name" value="RasGEF"/>
    <property type="match status" value="1"/>
</dbReference>
<dbReference type="InterPro" id="IPR008937">
    <property type="entry name" value="Ras-like_GEF"/>
</dbReference>
<dbReference type="Gene3D" id="1.10.840.10">
    <property type="entry name" value="Ras guanine-nucleotide exchange factors catalytic domain"/>
    <property type="match status" value="1"/>
</dbReference>
<dbReference type="Proteomes" id="UP001448207">
    <property type="component" value="Unassembled WGS sequence"/>
</dbReference>
<evidence type="ECO:0000313" key="5">
    <source>
        <dbReference type="EMBL" id="KAL0082875.1"/>
    </source>
</evidence>
<name>A0ABR3AWB3_PHYBL</name>
<proteinExistence type="predicted"/>
<dbReference type="SUPFAM" id="SSF48366">
    <property type="entry name" value="Ras GEF"/>
    <property type="match status" value="1"/>
</dbReference>
<dbReference type="InterPro" id="IPR023578">
    <property type="entry name" value="Ras_GEF_dom_sf"/>
</dbReference>
<evidence type="ECO:0000313" key="6">
    <source>
        <dbReference type="Proteomes" id="UP001448207"/>
    </source>
</evidence>
<keyword evidence="6" id="KW-1185">Reference proteome</keyword>
<feature type="domain" description="Ras-GEF" evidence="4">
    <location>
        <begin position="64"/>
        <end position="300"/>
    </location>
</feature>
<evidence type="ECO:0000259" key="4">
    <source>
        <dbReference type="PROSITE" id="PS50009"/>
    </source>
</evidence>
<dbReference type="PROSITE" id="PS50009">
    <property type="entry name" value="RASGEF_CAT"/>
    <property type="match status" value="1"/>
</dbReference>
<feature type="region of interest" description="Disordered" evidence="3">
    <location>
        <begin position="1"/>
        <end position="24"/>
    </location>
</feature>
<keyword evidence="1 2" id="KW-0344">Guanine-nucleotide releasing factor</keyword>
<evidence type="ECO:0000256" key="1">
    <source>
        <dbReference type="ARBA" id="ARBA00022658"/>
    </source>
</evidence>
<evidence type="ECO:0000256" key="2">
    <source>
        <dbReference type="PROSITE-ProRule" id="PRU00168"/>
    </source>
</evidence>
<dbReference type="SMART" id="SM00147">
    <property type="entry name" value="RasGEF"/>
    <property type="match status" value="1"/>
</dbReference>
<reference evidence="5 6" key="1">
    <citation type="submission" date="2024-04" db="EMBL/GenBank/DDBJ databases">
        <title>Symmetric and asymmetric DNA N6-adenine methylation regulates different biological responses in Mucorales.</title>
        <authorList>
            <consortium name="Lawrence Berkeley National Laboratory"/>
            <person name="Lax C."/>
            <person name="Mondo S.J."/>
            <person name="Osorio-Concepcion M."/>
            <person name="Muszewska A."/>
            <person name="Corrochano-Luque M."/>
            <person name="Gutierrez G."/>
            <person name="Riley R."/>
            <person name="Lipzen A."/>
            <person name="Guo J."/>
            <person name="Hundley H."/>
            <person name="Amirebrahimi M."/>
            <person name="Ng V."/>
            <person name="Lorenzo-Gutierrez D."/>
            <person name="Binder U."/>
            <person name="Yang J."/>
            <person name="Song Y."/>
            <person name="Canovas D."/>
            <person name="Navarro E."/>
            <person name="Freitag M."/>
            <person name="Gabaldon T."/>
            <person name="Grigoriev I.V."/>
            <person name="Corrochano L.M."/>
            <person name="Nicolas F.E."/>
            <person name="Garre V."/>
        </authorList>
    </citation>
    <scope>NUCLEOTIDE SEQUENCE [LARGE SCALE GENOMIC DNA]</scope>
    <source>
        <strain evidence="5 6">L51</strain>
    </source>
</reference>
<sequence>MPIQDGSSPPSPSSSIPFSANYRPSTTPSLQSFVSFNTSTPPDSPTFMPPPSGLTLIPGVLTLKAKDIARYLTLADFYIFRCITAYEYMHGPWRDPHNTANEPFDPNDSISLLAQRANMISHWVIHDVCTSQSAKQKRNIIRRLIEVAKFCLDWNNFHTSMVITMGLLSGAVQRLEDAWQSLPHRDTHTFEILQKNLDVCNNMSVYRNALQKAKAPAIPFFPLVLKDVTFFMDGNATMMPESSSSSSPGLINFGKFRSLVQFLDCTVKYTSENYYFAGDLEHLPFFPGVTLHRSAHVAPLDWVAEVVERRIQAVSRCHQDPYCEILK</sequence>
<dbReference type="PANTHER" id="PTHR23113">
    <property type="entry name" value="GUANINE NUCLEOTIDE EXCHANGE FACTOR"/>
    <property type="match status" value="1"/>
</dbReference>
<gene>
    <name evidence="5" type="ORF">J3Q64DRAFT_1150704</name>
</gene>
<protein>
    <submittedName>
        <fullName evidence="5">Ras guanine nucleotide exchange factor domain-containing protein</fullName>
    </submittedName>
</protein>
<dbReference type="PANTHER" id="PTHR23113:SF249">
    <property type="entry name" value="RAP GUANINE NUCLEOTIDE EXCHANGE FACTOR 6"/>
    <property type="match status" value="1"/>
</dbReference>
<organism evidence="5 6">
    <name type="scientific">Phycomyces blakesleeanus</name>
    <dbReference type="NCBI Taxonomy" id="4837"/>
    <lineage>
        <taxon>Eukaryota</taxon>
        <taxon>Fungi</taxon>
        <taxon>Fungi incertae sedis</taxon>
        <taxon>Mucoromycota</taxon>
        <taxon>Mucoromycotina</taxon>
        <taxon>Mucoromycetes</taxon>
        <taxon>Mucorales</taxon>
        <taxon>Phycomycetaceae</taxon>
        <taxon>Phycomyces</taxon>
    </lineage>
</organism>
<comment type="caution">
    <text evidence="5">The sequence shown here is derived from an EMBL/GenBank/DDBJ whole genome shotgun (WGS) entry which is preliminary data.</text>
</comment>
<evidence type="ECO:0000256" key="3">
    <source>
        <dbReference type="SAM" id="MobiDB-lite"/>
    </source>
</evidence>
<accession>A0ABR3AWB3</accession>
<dbReference type="InterPro" id="IPR036964">
    <property type="entry name" value="RASGEF_cat_dom_sf"/>
</dbReference>
<dbReference type="EMBL" id="JBCLYO010000014">
    <property type="protein sequence ID" value="KAL0082875.1"/>
    <property type="molecule type" value="Genomic_DNA"/>
</dbReference>
<dbReference type="InterPro" id="IPR019804">
    <property type="entry name" value="Ras_G-nucl-exch_fac_CS"/>
</dbReference>
<dbReference type="PROSITE" id="PS00720">
    <property type="entry name" value="RASGEF"/>
    <property type="match status" value="1"/>
</dbReference>
<dbReference type="InterPro" id="IPR001895">
    <property type="entry name" value="RASGEF_cat_dom"/>
</dbReference>